<feature type="non-terminal residue" evidence="11">
    <location>
        <position position="1"/>
    </location>
</feature>
<feature type="domain" description="Dynein axonemal assembly factor 11-like CS" evidence="10">
    <location>
        <begin position="251"/>
        <end position="369"/>
    </location>
</feature>
<dbReference type="Proteomes" id="UP000014760">
    <property type="component" value="Unassembled WGS sequence"/>
</dbReference>
<dbReference type="OMA" id="QHRAVIV"/>
<keyword evidence="13" id="KW-1185">Reference proteome</keyword>
<evidence type="ECO:0000313" key="11">
    <source>
        <dbReference type="EMBL" id="ELU13273.1"/>
    </source>
</evidence>
<dbReference type="SUPFAM" id="SSF52058">
    <property type="entry name" value="L domain-like"/>
    <property type="match status" value="1"/>
</dbReference>
<dbReference type="FunCoup" id="R7V356">
    <property type="interactions" value="12"/>
</dbReference>
<evidence type="ECO:0000256" key="8">
    <source>
        <dbReference type="ARBA" id="ARBA00049982"/>
    </source>
</evidence>
<dbReference type="InterPro" id="IPR001611">
    <property type="entry name" value="Leu-rich_rpt"/>
</dbReference>
<dbReference type="GO" id="GO:0005929">
    <property type="term" value="C:cilium"/>
    <property type="evidence" value="ECO:0007669"/>
    <property type="project" value="UniProtKB-SubCell"/>
</dbReference>
<dbReference type="InterPro" id="IPR056496">
    <property type="entry name" value="CS_DNAAF11_C"/>
</dbReference>
<dbReference type="InterPro" id="IPR032675">
    <property type="entry name" value="LRR_dom_sf"/>
</dbReference>
<keyword evidence="7" id="KW-0966">Cell projection</keyword>
<dbReference type="GO" id="GO:0036158">
    <property type="term" value="P:outer dynein arm assembly"/>
    <property type="evidence" value="ECO:0007669"/>
    <property type="project" value="TreeGrafter"/>
</dbReference>
<evidence type="ECO:0000313" key="12">
    <source>
        <dbReference type="EnsemblMetazoa" id="CapteP146302"/>
    </source>
</evidence>
<dbReference type="SMART" id="SM00365">
    <property type="entry name" value="LRR_SD22"/>
    <property type="match status" value="2"/>
</dbReference>
<protein>
    <recommendedName>
        <fullName evidence="10">Dynein axonemal assembly factor 11-like CS domain-containing protein</fullName>
    </recommendedName>
</protein>
<evidence type="ECO:0000256" key="9">
    <source>
        <dbReference type="SAM" id="MobiDB-lite"/>
    </source>
</evidence>
<gene>
    <name evidence="11" type="ORF">CAPTEDRAFT_146302</name>
</gene>
<feature type="region of interest" description="Disordered" evidence="9">
    <location>
        <begin position="373"/>
        <end position="402"/>
    </location>
</feature>
<dbReference type="EMBL" id="KB295343">
    <property type="protein sequence ID" value="ELU13273.1"/>
    <property type="molecule type" value="Genomic_DNA"/>
</dbReference>
<reference evidence="12" key="3">
    <citation type="submission" date="2015-06" db="UniProtKB">
        <authorList>
            <consortium name="EnsemblMetazoa"/>
        </authorList>
    </citation>
    <scope>IDENTIFICATION</scope>
</reference>
<comment type="similarity">
    <text evidence="8">Belongs to the tilB family.</text>
</comment>
<feature type="region of interest" description="Disordered" evidence="9">
    <location>
        <begin position="212"/>
        <end position="236"/>
    </location>
</feature>
<comment type="subcellular location">
    <subcellularLocation>
        <location evidence="1">Cell projection</location>
        <location evidence="1">Cilium</location>
    </subcellularLocation>
    <subcellularLocation>
        <location evidence="2">Cytoplasm</location>
    </subcellularLocation>
</comment>
<keyword evidence="6" id="KW-0969">Cilium</keyword>
<dbReference type="Pfam" id="PF14580">
    <property type="entry name" value="LRR_9"/>
    <property type="match status" value="1"/>
</dbReference>
<keyword evidence="4" id="KW-0433">Leucine-rich repeat</keyword>
<dbReference type="EnsemblMetazoa" id="CapteT146302">
    <property type="protein sequence ID" value="CapteP146302"/>
    <property type="gene ID" value="CapteG146302"/>
</dbReference>
<feature type="region of interest" description="Disordered" evidence="9">
    <location>
        <begin position="254"/>
        <end position="276"/>
    </location>
</feature>
<evidence type="ECO:0000256" key="7">
    <source>
        <dbReference type="ARBA" id="ARBA00023273"/>
    </source>
</evidence>
<evidence type="ECO:0000256" key="3">
    <source>
        <dbReference type="ARBA" id="ARBA00022490"/>
    </source>
</evidence>
<dbReference type="EMBL" id="AMQN01005174">
    <property type="status" value="NOT_ANNOTATED_CDS"/>
    <property type="molecule type" value="Genomic_DNA"/>
</dbReference>
<dbReference type="PANTHER" id="PTHR18849">
    <property type="entry name" value="LEUCINE RICH REPEAT PROTEIN"/>
    <property type="match status" value="1"/>
</dbReference>
<evidence type="ECO:0000256" key="1">
    <source>
        <dbReference type="ARBA" id="ARBA00004138"/>
    </source>
</evidence>
<dbReference type="AlphaFoldDB" id="R7V356"/>
<keyword evidence="5" id="KW-0677">Repeat</keyword>
<keyword evidence="3" id="KW-0963">Cytoplasm</keyword>
<dbReference type="PROSITE" id="PS51450">
    <property type="entry name" value="LRR"/>
    <property type="match status" value="2"/>
</dbReference>
<dbReference type="EMBL" id="AMQN01005175">
    <property type="status" value="NOT_ANNOTATED_CDS"/>
    <property type="molecule type" value="Genomic_DNA"/>
</dbReference>
<evidence type="ECO:0000256" key="5">
    <source>
        <dbReference type="ARBA" id="ARBA00022737"/>
    </source>
</evidence>
<dbReference type="STRING" id="283909.R7V356"/>
<dbReference type="OrthoDB" id="10250990at2759"/>
<dbReference type="Pfam" id="PF23602">
    <property type="entry name" value="CS_DNAAF11_C"/>
    <property type="match status" value="1"/>
</dbReference>
<proteinExistence type="inferred from homology"/>
<evidence type="ECO:0000256" key="2">
    <source>
        <dbReference type="ARBA" id="ARBA00004496"/>
    </source>
</evidence>
<organism evidence="11">
    <name type="scientific">Capitella teleta</name>
    <name type="common">Polychaete worm</name>
    <dbReference type="NCBI Taxonomy" id="283909"/>
    <lineage>
        <taxon>Eukaryota</taxon>
        <taxon>Metazoa</taxon>
        <taxon>Spiralia</taxon>
        <taxon>Lophotrochozoa</taxon>
        <taxon>Annelida</taxon>
        <taxon>Polychaeta</taxon>
        <taxon>Sedentaria</taxon>
        <taxon>Scolecida</taxon>
        <taxon>Capitellidae</taxon>
        <taxon>Capitella</taxon>
    </lineage>
</organism>
<dbReference type="Gene3D" id="3.80.10.10">
    <property type="entry name" value="Ribonuclease Inhibitor"/>
    <property type="match status" value="1"/>
</dbReference>
<sequence length="454" mass="52450">VTEDMIRKRSEHNEGIISTLEELSLHQQDIERIEWLDKWCRDLKILYLQSNLIPKIENISRLKKLEYLNLALNNIEKIENLQGCESLKKLDLTVNFVIQLTDIESLRELYNLEQLFLTGNPCTQYEGYKDYVIATLPQLKKLDGIDIERSERIIALQQLAEIRGDILRQQKIQQFKREREREEELAKLEGKSKQTKGSDWYTHAEKGVVITELGSDEEDEKIGQEGNKDDDEEEDKKFWEEATAYTPESRIAVHEHMKKTRERDEKKDEKPAKEPRKLFNEQGDALNVNQAKVDFSFIEDVENQSWLLDVAIFRHMDTSLCDVDVQTRYVRVTIKGKILQLALPEEVCPDSSSAKRSQTTGHLLISMPKAHPVIMPKNKTPMSGKPEPTDKAEKSSSRIQKLEVDPSLQKCVQLDNIVREKSCKAPLGTTIHSKIEERANSENFVDDPDVPPLM</sequence>
<evidence type="ECO:0000256" key="4">
    <source>
        <dbReference type="ARBA" id="ARBA00022614"/>
    </source>
</evidence>
<evidence type="ECO:0000256" key="6">
    <source>
        <dbReference type="ARBA" id="ARBA00023069"/>
    </source>
</evidence>
<reference evidence="13" key="1">
    <citation type="submission" date="2012-12" db="EMBL/GenBank/DDBJ databases">
        <authorList>
            <person name="Hellsten U."/>
            <person name="Grimwood J."/>
            <person name="Chapman J.A."/>
            <person name="Shapiro H."/>
            <person name="Aerts A."/>
            <person name="Otillar R.P."/>
            <person name="Terry A.Y."/>
            <person name="Boore J.L."/>
            <person name="Simakov O."/>
            <person name="Marletaz F."/>
            <person name="Cho S.-J."/>
            <person name="Edsinger-Gonzales E."/>
            <person name="Havlak P."/>
            <person name="Kuo D.-H."/>
            <person name="Larsson T."/>
            <person name="Lv J."/>
            <person name="Arendt D."/>
            <person name="Savage R."/>
            <person name="Osoegawa K."/>
            <person name="de Jong P."/>
            <person name="Lindberg D.R."/>
            <person name="Seaver E.C."/>
            <person name="Weisblat D.A."/>
            <person name="Putnam N.H."/>
            <person name="Grigoriev I.V."/>
            <person name="Rokhsar D.S."/>
        </authorList>
    </citation>
    <scope>NUCLEOTIDE SEQUENCE</scope>
    <source>
        <strain evidence="13">I ESC-2004</strain>
    </source>
</reference>
<dbReference type="HOGENOM" id="CLU_034806_0_1_1"/>
<name>R7V356_CAPTE</name>
<reference evidence="11 13" key="2">
    <citation type="journal article" date="2013" name="Nature">
        <title>Insights into bilaterian evolution from three spiralian genomes.</title>
        <authorList>
            <person name="Simakov O."/>
            <person name="Marletaz F."/>
            <person name="Cho S.J."/>
            <person name="Edsinger-Gonzales E."/>
            <person name="Havlak P."/>
            <person name="Hellsten U."/>
            <person name="Kuo D.H."/>
            <person name="Larsson T."/>
            <person name="Lv J."/>
            <person name="Arendt D."/>
            <person name="Savage R."/>
            <person name="Osoegawa K."/>
            <person name="de Jong P."/>
            <person name="Grimwood J."/>
            <person name="Chapman J.A."/>
            <person name="Shapiro H."/>
            <person name="Aerts A."/>
            <person name="Otillar R.P."/>
            <person name="Terry A.Y."/>
            <person name="Boore J.L."/>
            <person name="Grigoriev I.V."/>
            <person name="Lindberg D.R."/>
            <person name="Seaver E.C."/>
            <person name="Weisblat D.A."/>
            <person name="Putnam N.H."/>
            <person name="Rokhsar D.S."/>
        </authorList>
    </citation>
    <scope>NUCLEOTIDE SEQUENCE</scope>
    <source>
        <strain evidence="11 13">I ESC-2004</strain>
    </source>
</reference>
<evidence type="ECO:0000259" key="10">
    <source>
        <dbReference type="Pfam" id="PF23602"/>
    </source>
</evidence>
<dbReference type="PANTHER" id="PTHR18849:SF0">
    <property type="entry name" value="CILIA- AND FLAGELLA-ASSOCIATED PROTEIN 410-RELATED"/>
    <property type="match status" value="1"/>
</dbReference>
<feature type="compositionally biased region" description="Basic and acidic residues" evidence="9">
    <location>
        <begin position="387"/>
        <end position="402"/>
    </location>
</feature>
<dbReference type="FunFam" id="3.80.10.10:FF:000052">
    <property type="entry name" value="Leucine rich repeat containing 6"/>
    <property type="match status" value="1"/>
</dbReference>
<dbReference type="GO" id="GO:0005737">
    <property type="term" value="C:cytoplasm"/>
    <property type="evidence" value="ECO:0007669"/>
    <property type="project" value="UniProtKB-SubCell"/>
</dbReference>
<evidence type="ECO:0000313" key="13">
    <source>
        <dbReference type="Proteomes" id="UP000014760"/>
    </source>
</evidence>
<accession>R7V356</accession>